<keyword evidence="3" id="KW-1185">Reference proteome</keyword>
<comment type="caution">
    <text evidence="2">The sequence shown here is derived from an EMBL/GenBank/DDBJ whole genome shotgun (WGS) entry which is preliminary data.</text>
</comment>
<dbReference type="Gene3D" id="3.40.50.2000">
    <property type="entry name" value="Glycogen Phosphorylase B"/>
    <property type="match status" value="2"/>
</dbReference>
<evidence type="ECO:0000256" key="1">
    <source>
        <dbReference type="ARBA" id="ARBA00009995"/>
    </source>
</evidence>
<proteinExistence type="inferred from homology"/>
<feature type="non-terminal residue" evidence="2">
    <location>
        <position position="338"/>
    </location>
</feature>
<reference evidence="2 3" key="1">
    <citation type="submission" date="2023-12" db="EMBL/GenBank/DDBJ databases">
        <title>A high-quality genome assembly for Dillenia turbinata (Dilleniales).</title>
        <authorList>
            <person name="Chanderbali A."/>
        </authorList>
    </citation>
    <scope>NUCLEOTIDE SEQUENCE [LARGE SCALE GENOMIC DNA]</scope>
    <source>
        <strain evidence="2">LSX21</strain>
        <tissue evidence="2">Leaf</tissue>
    </source>
</reference>
<comment type="similarity">
    <text evidence="1">Belongs to the UDP-glycosyltransferase family.</text>
</comment>
<name>A0AAN8V6Q4_9MAGN</name>
<evidence type="ECO:0000313" key="2">
    <source>
        <dbReference type="EMBL" id="KAK6929423.1"/>
    </source>
</evidence>
<dbReference type="PANTHER" id="PTHR11926">
    <property type="entry name" value="GLUCOSYL/GLUCURONOSYL TRANSFERASES"/>
    <property type="match status" value="1"/>
</dbReference>
<dbReference type="GO" id="GO:0080043">
    <property type="term" value="F:quercetin 3-O-glucosyltransferase activity"/>
    <property type="evidence" value="ECO:0007669"/>
    <property type="project" value="TreeGrafter"/>
</dbReference>
<dbReference type="EMBL" id="JBAMMX010000013">
    <property type="protein sequence ID" value="KAK6929423.1"/>
    <property type="molecule type" value="Genomic_DNA"/>
</dbReference>
<organism evidence="2 3">
    <name type="scientific">Dillenia turbinata</name>
    <dbReference type="NCBI Taxonomy" id="194707"/>
    <lineage>
        <taxon>Eukaryota</taxon>
        <taxon>Viridiplantae</taxon>
        <taxon>Streptophyta</taxon>
        <taxon>Embryophyta</taxon>
        <taxon>Tracheophyta</taxon>
        <taxon>Spermatophyta</taxon>
        <taxon>Magnoliopsida</taxon>
        <taxon>eudicotyledons</taxon>
        <taxon>Gunneridae</taxon>
        <taxon>Pentapetalae</taxon>
        <taxon>Dilleniales</taxon>
        <taxon>Dilleniaceae</taxon>
        <taxon>Dillenia</taxon>
    </lineage>
</organism>
<gene>
    <name evidence="2" type="ORF">RJ641_005628</name>
</gene>
<protein>
    <submittedName>
        <fullName evidence="2">Uncharacterized protein</fullName>
    </submittedName>
</protein>
<dbReference type="SUPFAM" id="SSF53756">
    <property type="entry name" value="UDP-Glycosyltransferase/glycogen phosphorylase"/>
    <property type="match status" value="1"/>
</dbReference>
<evidence type="ECO:0000313" key="3">
    <source>
        <dbReference type="Proteomes" id="UP001370490"/>
    </source>
</evidence>
<dbReference type="AlphaFoldDB" id="A0AAN8V6Q4"/>
<accession>A0AAN8V6Q4</accession>
<dbReference type="PANTHER" id="PTHR11926:SF1392">
    <property type="entry name" value="GLYCOSYLTRANSFERASE"/>
    <property type="match status" value="1"/>
</dbReference>
<dbReference type="Proteomes" id="UP001370490">
    <property type="component" value="Unassembled WGS sequence"/>
</dbReference>
<sequence>MDQQAPNPRILVFPLPIQGNLNCMLKLAELLCLSNLHVTFLISPHSYSRLLRFTDIQNRFRRYPGFRFETITDGLPDDHPRSGHRFMELFDAMNTVTKPVFEELLTRLVVEERESPVTCLIADGDIGIALDAAEKVGIKVIFARPVSPSYVWTLHCLPQLVKAGELPLQGNGDMDRKIAEVPSMETFLRARDLPSFYRESEPSGLYVTRMISEIKQAPRAHGLILNTFEDLEAPLLSHFRSQCPNIYTLGPIHALLESKLPLNTTSFTDSNSLWQEDKSCMSWLDMMPVKSVLYVSFGSIAMFTRDQILEIWHGLVNSEKSFLWVIRPKSIIGEGGSA</sequence>
<dbReference type="GO" id="GO:0080044">
    <property type="term" value="F:quercetin 7-O-glucosyltransferase activity"/>
    <property type="evidence" value="ECO:0007669"/>
    <property type="project" value="TreeGrafter"/>
</dbReference>